<dbReference type="GO" id="GO:0003729">
    <property type="term" value="F:mRNA binding"/>
    <property type="evidence" value="ECO:0007669"/>
    <property type="project" value="TreeGrafter"/>
</dbReference>
<reference evidence="6 7" key="1">
    <citation type="journal article" date="2018" name="Mol. Plant">
        <title>The genome of Artemisia annua provides insight into the evolution of Asteraceae family and artemisinin biosynthesis.</title>
        <authorList>
            <person name="Shen Q."/>
            <person name="Zhang L."/>
            <person name="Liao Z."/>
            <person name="Wang S."/>
            <person name="Yan T."/>
            <person name="Shi P."/>
            <person name="Liu M."/>
            <person name="Fu X."/>
            <person name="Pan Q."/>
            <person name="Wang Y."/>
            <person name="Lv Z."/>
            <person name="Lu X."/>
            <person name="Zhang F."/>
            <person name="Jiang W."/>
            <person name="Ma Y."/>
            <person name="Chen M."/>
            <person name="Hao X."/>
            <person name="Li L."/>
            <person name="Tang Y."/>
            <person name="Lv G."/>
            <person name="Zhou Y."/>
            <person name="Sun X."/>
            <person name="Brodelius P.E."/>
            <person name="Rose J.K.C."/>
            <person name="Tang K."/>
        </authorList>
    </citation>
    <scope>NUCLEOTIDE SEQUENCE [LARGE SCALE GENOMIC DNA]</scope>
    <source>
        <strain evidence="7">cv. Huhao1</strain>
        <tissue evidence="6">Leaf</tissue>
    </source>
</reference>
<evidence type="ECO:0000256" key="2">
    <source>
        <dbReference type="PROSITE-ProRule" id="PRU00176"/>
    </source>
</evidence>
<comment type="caution">
    <text evidence="6">The sequence shown here is derived from an EMBL/GenBank/DDBJ whole genome shotgun (WGS) entry which is preliminary data.</text>
</comment>
<feature type="compositionally biased region" description="Gly residues" evidence="3">
    <location>
        <begin position="425"/>
        <end position="443"/>
    </location>
</feature>
<feature type="domain" description="NTF2" evidence="5">
    <location>
        <begin position="17"/>
        <end position="133"/>
    </location>
</feature>
<dbReference type="EMBL" id="PKPP01000243">
    <property type="protein sequence ID" value="PWA95416.1"/>
    <property type="molecule type" value="Genomic_DNA"/>
</dbReference>
<feature type="compositionally biased region" description="Gly residues" evidence="3">
    <location>
        <begin position="392"/>
        <end position="407"/>
    </location>
</feature>
<accession>A0A2U1QBN2</accession>
<proteinExistence type="predicted"/>
<evidence type="ECO:0000256" key="3">
    <source>
        <dbReference type="SAM" id="MobiDB-lite"/>
    </source>
</evidence>
<dbReference type="InterPro" id="IPR032710">
    <property type="entry name" value="NTF2-like_dom_sf"/>
</dbReference>
<dbReference type="FunFam" id="3.10.450.50:FF:000003">
    <property type="entry name" value="Nuclear transport factor 2 family protein"/>
    <property type="match status" value="1"/>
</dbReference>
<evidence type="ECO:0000259" key="5">
    <source>
        <dbReference type="PROSITE" id="PS50177"/>
    </source>
</evidence>
<gene>
    <name evidence="6" type="ORF">CTI12_AA051210</name>
</gene>
<dbReference type="InterPro" id="IPR012677">
    <property type="entry name" value="Nucleotide-bd_a/b_plait_sf"/>
</dbReference>
<feature type="region of interest" description="Disordered" evidence="3">
    <location>
        <begin position="364"/>
        <end position="470"/>
    </location>
</feature>
<dbReference type="OrthoDB" id="339151at2759"/>
<dbReference type="InterPro" id="IPR035979">
    <property type="entry name" value="RBD_domain_sf"/>
</dbReference>
<evidence type="ECO:0000259" key="4">
    <source>
        <dbReference type="PROSITE" id="PS50102"/>
    </source>
</evidence>
<dbReference type="STRING" id="35608.A0A2U1QBN2"/>
<sequence>MAAAATVPATQPAAQVVGNAFVMQYYQILHHSPSLVHRFYQDISKLGRPEEDGSMSLTTTMDDINSKIISLNYHEFRAEIKSVDAQESLNGGVNVLVIGFLTGKDNVVRKFTQSFFLAPQDKGYFVLNDMFRYVENASHNEGSIAPAEDVEAPANPEQVAESVPVLENHTPVEAAEPQAEVVSSLPEKVVEAVEEEEEPVPEVVDEVPEASQQVVQSNTKIEEVPKKSYASIVAMKQNAVPSSTPVPAPRKVQPRKQEQQVNNVPPTASAIEAAASNVDAVENGIHEEEDGFSIYIKGLPMNATPAMLDDEFKKFGTIKPNGIQVRSNRGFCFGFVEFEAPEAVQKAIEASPVNIGGRGAVIEEKRSTNSKGGRGRFPAGRGSGFRSEGARGRGNFGSGGRGFNRGGDFGDRRNDFGGSRNEYGNRGGGRGGAPPNRGGGGDGYQRERVNRSVAVNGTAKNMAPRVSATA</sequence>
<keyword evidence="7" id="KW-1185">Reference proteome</keyword>
<dbReference type="Proteomes" id="UP000245207">
    <property type="component" value="Unassembled WGS sequence"/>
</dbReference>
<organism evidence="6 7">
    <name type="scientific">Artemisia annua</name>
    <name type="common">Sweet wormwood</name>
    <dbReference type="NCBI Taxonomy" id="35608"/>
    <lineage>
        <taxon>Eukaryota</taxon>
        <taxon>Viridiplantae</taxon>
        <taxon>Streptophyta</taxon>
        <taxon>Embryophyta</taxon>
        <taxon>Tracheophyta</taxon>
        <taxon>Spermatophyta</taxon>
        <taxon>Magnoliopsida</taxon>
        <taxon>eudicotyledons</taxon>
        <taxon>Gunneridae</taxon>
        <taxon>Pentapetalae</taxon>
        <taxon>asterids</taxon>
        <taxon>campanulids</taxon>
        <taxon>Asterales</taxon>
        <taxon>Asteraceae</taxon>
        <taxon>Asteroideae</taxon>
        <taxon>Anthemideae</taxon>
        <taxon>Artemisiinae</taxon>
        <taxon>Artemisia</taxon>
    </lineage>
</organism>
<dbReference type="InterPro" id="IPR002075">
    <property type="entry name" value="NTF2_dom"/>
</dbReference>
<keyword evidence="1 2" id="KW-0694">RNA-binding</keyword>
<dbReference type="Pfam" id="PF00076">
    <property type="entry name" value="RRM_1"/>
    <property type="match status" value="1"/>
</dbReference>
<name>A0A2U1QBN2_ARTAN</name>
<dbReference type="InterPro" id="IPR039539">
    <property type="entry name" value="Ras_GTPase_bind_prot"/>
</dbReference>
<protein>
    <submittedName>
        <fullName evidence="6">Uncharacterized protein</fullName>
    </submittedName>
</protein>
<dbReference type="CDD" id="cd00590">
    <property type="entry name" value="RRM_SF"/>
    <property type="match status" value="1"/>
</dbReference>
<dbReference type="PANTHER" id="PTHR10693:SF20">
    <property type="entry name" value="AT27578P"/>
    <property type="match status" value="1"/>
</dbReference>
<dbReference type="PANTHER" id="PTHR10693">
    <property type="entry name" value="RAS GTPASE-ACTIVATING PROTEIN-BINDING PROTEIN"/>
    <property type="match status" value="1"/>
</dbReference>
<dbReference type="Gene3D" id="3.10.450.50">
    <property type="match status" value="1"/>
</dbReference>
<dbReference type="SUPFAM" id="SSF54928">
    <property type="entry name" value="RNA-binding domain, RBD"/>
    <property type="match status" value="1"/>
</dbReference>
<feature type="region of interest" description="Disordered" evidence="3">
    <location>
        <begin position="238"/>
        <end position="263"/>
    </location>
</feature>
<dbReference type="InterPro" id="IPR018222">
    <property type="entry name" value="Nuclear_transport_factor_2_euk"/>
</dbReference>
<dbReference type="AlphaFoldDB" id="A0A2U1QBN2"/>
<dbReference type="SUPFAM" id="SSF54427">
    <property type="entry name" value="NTF2-like"/>
    <property type="match status" value="1"/>
</dbReference>
<dbReference type="Pfam" id="PF02136">
    <property type="entry name" value="NTF2"/>
    <property type="match status" value="1"/>
</dbReference>
<dbReference type="SMART" id="SM00360">
    <property type="entry name" value="RRM"/>
    <property type="match status" value="1"/>
</dbReference>
<dbReference type="PROSITE" id="PS50102">
    <property type="entry name" value="RRM"/>
    <property type="match status" value="1"/>
</dbReference>
<dbReference type="InterPro" id="IPR000504">
    <property type="entry name" value="RRM_dom"/>
</dbReference>
<dbReference type="Gene3D" id="3.30.70.330">
    <property type="match status" value="1"/>
</dbReference>
<evidence type="ECO:0000313" key="7">
    <source>
        <dbReference type="Proteomes" id="UP000245207"/>
    </source>
</evidence>
<dbReference type="CDD" id="cd00780">
    <property type="entry name" value="NTF2"/>
    <property type="match status" value="1"/>
</dbReference>
<dbReference type="GO" id="GO:1990904">
    <property type="term" value="C:ribonucleoprotein complex"/>
    <property type="evidence" value="ECO:0007669"/>
    <property type="project" value="TreeGrafter"/>
</dbReference>
<dbReference type="PROSITE" id="PS50177">
    <property type="entry name" value="NTF2_DOMAIN"/>
    <property type="match status" value="1"/>
</dbReference>
<dbReference type="GO" id="GO:0005829">
    <property type="term" value="C:cytosol"/>
    <property type="evidence" value="ECO:0007669"/>
    <property type="project" value="TreeGrafter"/>
</dbReference>
<evidence type="ECO:0000313" key="6">
    <source>
        <dbReference type="EMBL" id="PWA95416.1"/>
    </source>
</evidence>
<feature type="domain" description="RRM" evidence="4">
    <location>
        <begin position="292"/>
        <end position="367"/>
    </location>
</feature>
<evidence type="ECO:0000256" key="1">
    <source>
        <dbReference type="ARBA" id="ARBA00022884"/>
    </source>
</evidence>